<keyword evidence="12" id="KW-1185">Reference proteome</keyword>
<name>A0AAV1W5B4_LUPLU</name>
<keyword evidence="5 8" id="KW-0256">Endoplasmic reticulum</keyword>
<reference evidence="11 12" key="1">
    <citation type="submission" date="2024-03" db="EMBL/GenBank/DDBJ databases">
        <authorList>
            <person name="Martinez-Hernandez J."/>
        </authorList>
    </citation>
    <scope>NUCLEOTIDE SEQUENCE [LARGE SCALE GENOMIC DNA]</scope>
</reference>
<evidence type="ECO:0000256" key="7">
    <source>
        <dbReference type="ARBA" id="ARBA00023136"/>
    </source>
</evidence>
<evidence type="ECO:0000313" key="12">
    <source>
        <dbReference type="Proteomes" id="UP001497480"/>
    </source>
</evidence>
<comment type="pathway">
    <text evidence="2 8">Protein modification; protein glycosylation.</text>
</comment>
<gene>
    <name evidence="11" type="ORF">LLUT_LOCUS5283</name>
</gene>
<sequence length="437" mass="48624">MSKLVILYVFLSFSLIPLLCTSFSSDTPSERRVLVLLDDFALKSSHSLFFNSLHSRGFDLDFKLADDPKIAIQRYGQYLYDSLILLCPTVERFGGSIDAAAILDFVDSGHDLIVAADSNASDLIRTIATESGVDFDEDPAALVVDHSGYAVSATEGDHTLIASDDFIKSDAILGNKRIEAPVLFQGIGHSLNPSNSLVSKVLSASPSAYSADPKSKLTSPPSLAGSTISLVSVIQARNNARILISGSVSLFSNRFFRSSVQKAGNPTKHDKSGNEQFLTELSKWVFHERGHLKAVNVQHHKIGEADEPSMYRINDDLEYSVEIYEWSGTTWEPYVADDVQVQFYMMSPYVLKTLSTDGKGRYFTSFKVPDVYGVFQFKIEYQKLGYTTLSLSKQIPVRPFRHNEYERFIPAAYPYYGAAFSMMAGFFIFTAVHLYNK</sequence>
<dbReference type="PANTHER" id="PTHR10830">
    <property type="entry name" value="DOLICHYL-DIPHOSPHOOLIGOSACCHARIDE--PROTEIN GLYCOSYLTRANSFERASE 48 KDA SUBUNIT"/>
    <property type="match status" value="1"/>
</dbReference>
<keyword evidence="6 8" id="KW-1133">Transmembrane helix</keyword>
<comment type="subcellular location">
    <subcellularLocation>
        <location evidence="8">Endoplasmic reticulum membrane</location>
        <topology evidence="8">Single-pass type I membrane protein</topology>
    </subcellularLocation>
    <subcellularLocation>
        <location evidence="1">Membrane</location>
        <topology evidence="1">Single-pass type I membrane protein</topology>
    </subcellularLocation>
</comment>
<evidence type="ECO:0000256" key="6">
    <source>
        <dbReference type="ARBA" id="ARBA00022989"/>
    </source>
</evidence>
<feature type="signal peptide" evidence="8">
    <location>
        <begin position="1"/>
        <end position="22"/>
    </location>
</feature>
<evidence type="ECO:0000259" key="9">
    <source>
        <dbReference type="Pfam" id="PF03345"/>
    </source>
</evidence>
<protein>
    <recommendedName>
        <fullName evidence="8">Dolichyl-diphosphooligosaccharide--protein glycosyltransferase 48 kDa subunit</fullName>
        <shortName evidence="8">Oligosaccharyl transferase 48 kDa subunit</shortName>
    </recommendedName>
</protein>
<evidence type="ECO:0000256" key="8">
    <source>
        <dbReference type="RuleBase" id="RU361142"/>
    </source>
</evidence>
<dbReference type="GO" id="GO:0018279">
    <property type="term" value="P:protein N-linked glycosylation via asparagine"/>
    <property type="evidence" value="ECO:0007669"/>
    <property type="project" value="UniProtKB-UniRule"/>
</dbReference>
<evidence type="ECO:0000259" key="10">
    <source>
        <dbReference type="Pfam" id="PF23358"/>
    </source>
</evidence>
<evidence type="ECO:0000256" key="5">
    <source>
        <dbReference type="ARBA" id="ARBA00022824"/>
    </source>
</evidence>
<dbReference type="InterPro" id="IPR005013">
    <property type="entry name" value="DDOST_48_kDa_subunit"/>
</dbReference>
<evidence type="ECO:0000313" key="11">
    <source>
        <dbReference type="EMBL" id="CAL0304223.1"/>
    </source>
</evidence>
<accession>A0AAV1W5B4</accession>
<proteinExistence type="inferred from homology"/>
<dbReference type="PANTHER" id="PTHR10830:SF0">
    <property type="entry name" value="DOLICHYL-DIPHOSPHOOLIGOSACCHARIDE--PROTEIN GLYCOSYLTRANSFERASE 48 KDA SUBUNIT"/>
    <property type="match status" value="1"/>
</dbReference>
<dbReference type="AlphaFoldDB" id="A0AAV1W5B4"/>
<evidence type="ECO:0000256" key="4">
    <source>
        <dbReference type="ARBA" id="ARBA00022692"/>
    </source>
</evidence>
<keyword evidence="7 8" id="KW-0472">Membrane</keyword>
<feature type="domain" description="OST48 middle" evidence="10">
    <location>
        <begin position="299"/>
        <end position="436"/>
    </location>
</feature>
<keyword evidence="4 8" id="KW-0812">Transmembrane</keyword>
<dbReference type="EMBL" id="CAXHTB010000003">
    <property type="protein sequence ID" value="CAL0304223.1"/>
    <property type="molecule type" value="Genomic_DNA"/>
</dbReference>
<dbReference type="Pfam" id="PF23358">
    <property type="entry name" value="OST48_MD"/>
    <property type="match status" value="1"/>
</dbReference>
<feature type="domain" description="OST48 N-terminal" evidence="9">
    <location>
        <begin position="32"/>
        <end position="285"/>
    </location>
</feature>
<feature type="transmembrane region" description="Helical" evidence="8">
    <location>
        <begin position="413"/>
        <end position="435"/>
    </location>
</feature>
<evidence type="ECO:0000256" key="2">
    <source>
        <dbReference type="ARBA" id="ARBA00004922"/>
    </source>
</evidence>
<feature type="chain" id="PRO_5043113641" description="Dolichyl-diphosphooligosaccharide--protein glycosyltransferase 48 kDa subunit" evidence="8">
    <location>
        <begin position="23"/>
        <end position="437"/>
    </location>
</feature>
<dbReference type="InterPro" id="IPR055457">
    <property type="entry name" value="OST48_N"/>
</dbReference>
<dbReference type="Proteomes" id="UP001497480">
    <property type="component" value="Unassembled WGS sequence"/>
</dbReference>
<dbReference type="GO" id="GO:0008250">
    <property type="term" value="C:oligosaccharyltransferase complex"/>
    <property type="evidence" value="ECO:0007669"/>
    <property type="project" value="TreeGrafter"/>
</dbReference>
<evidence type="ECO:0000256" key="3">
    <source>
        <dbReference type="ARBA" id="ARBA00008743"/>
    </source>
</evidence>
<keyword evidence="8" id="KW-0732">Signal</keyword>
<comment type="caution">
    <text evidence="11">The sequence shown here is derived from an EMBL/GenBank/DDBJ whole genome shotgun (WGS) entry which is preliminary data.</text>
</comment>
<dbReference type="InterPro" id="IPR055459">
    <property type="entry name" value="OST48_MD"/>
</dbReference>
<comment type="similarity">
    <text evidence="3 8">Belongs to the DDOST 48 kDa subunit family.</text>
</comment>
<dbReference type="Pfam" id="PF03345">
    <property type="entry name" value="OST48_N"/>
    <property type="match status" value="1"/>
</dbReference>
<comment type="function">
    <text evidence="8">Subunit of the oligosaccharyl transferase (OST) complex that catalyzes the initial transfer of a defined glycan (Glc(3)Man(9)GlcNAc(2) in eukaryotes) from the lipid carrier dolichol-pyrophosphate to an asparagine residue within an Asn-X-Ser/Thr consensus motif in nascent polypeptide chains, the first step in protein N-glycosylation. N-glycosylation occurs cotranslationally and the complex associates with the Sec61 complex at the channel-forming translocon complex that mediates protein translocation across the endoplasmic reticulum (ER).</text>
</comment>
<evidence type="ECO:0000256" key="1">
    <source>
        <dbReference type="ARBA" id="ARBA00004479"/>
    </source>
</evidence>
<organism evidence="11 12">
    <name type="scientific">Lupinus luteus</name>
    <name type="common">European yellow lupine</name>
    <dbReference type="NCBI Taxonomy" id="3873"/>
    <lineage>
        <taxon>Eukaryota</taxon>
        <taxon>Viridiplantae</taxon>
        <taxon>Streptophyta</taxon>
        <taxon>Embryophyta</taxon>
        <taxon>Tracheophyta</taxon>
        <taxon>Spermatophyta</taxon>
        <taxon>Magnoliopsida</taxon>
        <taxon>eudicotyledons</taxon>
        <taxon>Gunneridae</taxon>
        <taxon>Pentapetalae</taxon>
        <taxon>rosids</taxon>
        <taxon>fabids</taxon>
        <taxon>Fabales</taxon>
        <taxon>Fabaceae</taxon>
        <taxon>Papilionoideae</taxon>
        <taxon>50 kb inversion clade</taxon>
        <taxon>genistoids sensu lato</taxon>
        <taxon>core genistoids</taxon>
        <taxon>Genisteae</taxon>
        <taxon>Lupinus</taxon>
    </lineage>
</organism>
<comment type="subunit">
    <text evidence="8">Component of the oligosaccharyltransferase (OST) complex.</text>
</comment>